<gene>
    <name evidence="2" type="ORF">FCM35_KLT05424</name>
</gene>
<dbReference type="InterPro" id="IPR046336">
    <property type="entry name" value="Lon_prtase_N_sf"/>
</dbReference>
<comment type="caution">
    <text evidence="2">The sequence shown here is derived from an EMBL/GenBank/DDBJ whole genome shotgun (WGS) entry which is preliminary data.</text>
</comment>
<keyword evidence="3" id="KW-1185">Reference proteome</keyword>
<keyword evidence="2" id="KW-0378">Hydrolase</keyword>
<dbReference type="GO" id="GO:0006508">
    <property type="term" value="P:proteolysis"/>
    <property type="evidence" value="ECO:0007669"/>
    <property type="project" value="UniProtKB-KW"/>
</dbReference>
<dbReference type="SUPFAM" id="SSF88697">
    <property type="entry name" value="PUA domain-like"/>
    <property type="match status" value="1"/>
</dbReference>
<organism evidence="2 3">
    <name type="scientific">Carex littledalei</name>
    <dbReference type="NCBI Taxonomy" id="544730"/>
    <lineage>
        <taxon>Eukaryota</taxon>
        <taxon>Viridiplantae</taxon>
        <taxon>Streptophyta</taxon>
        <taxon>Embryophyta</taxon>
        <taxon>Tracheophyta</taxon>
        <taxon>Spermatophyta</taxon>
        <taxon>Magnoliopsida</taxon>
        <taxon>Liliopsida</taxon>
        <taxon>Poales</taxon>
        <taxon>Cyperaceae</taxon>
        <taxon>Cyperoideae</taxon>
        <taxon>Cariceae</taxon>
        <taxon>Carex</taxon>
        <taxon>Carex subgen. Euthyceras</taxon>
    </lineage>
</organism>
<dbReference type="AlphaFoldDB" id="A0A833QXV8"/>
<dbReference type="Pfam" id="PF02190">
    <property type="entry name" value="LON_substr_bdg"/>
    <property type="match status" value="1"/>
</dbReference>
<accession>A0A833QXV8</accession>
<evidence type="ECO:0000313" key="2">
    <source>
        <dbReference type="EMBL" id="KAF3330093.1"/>
    </source>
</evidence>
<dbReference type="InterPro" id="IPR015947">
    <property type="entry name" value="PUA-like_sf"/>
</dbReference>
<dbReference type="PANTHER" id="PTHR46732">
    <property type="entry name" value="ATP-DEPENDENT PROTEASE LA (LON) DOMAIN PROTEIN"/>
    <property type="match status" value="1"/>
</dbReference>
<keyword evidence="2" id="KW-0645">Protease</keyword>
<dbReference type="SMART" id="SM00464">
    <property type="entry name" value="LON"/>
    <property type="match status" value="1"/>
</dbReference>
<dbReference type="GO" id="GO:0008233">
    <property type="term" value="F:peptidase activity"/>
    <property type="evidence" value="ECO:0007669"/>
    <property type="project" value="UniProtKB-KW"/>
</dbReference>
<dbReference type="InterPro" id="IPR003111">
    <property type="entry name" value="Lon_prtase_N"/>
</dbReference>
<reference evidence="2" key="1">
    <citation type="submission" date="2020-01" db="EMBL/GenBank/DDBJ databases">
        <title>Genome sequence of Kobresia littledalei, the first chromosome-level genome in the family Cyperaceae.</title>
        <authorList>
            <person name="Qu G."/>
        </authorList>
    </citation>
    <scope>NUCLEOTIDE SEQUENCE</scope>
    <source>
        <strain evidence="2">C.B.Clarke</strain>
        <tissue evidence="2">Leaf</tissue>
    </source>
</reference>
<proteinExistence type="predicted"/>
<name>A0A833QXV8_9POAL</name>
<evidence type="ECO:0000259" key="1">
    <source>
        <dbReference type="PROSITE" id="PS51787"/>
    </source>
</evidence>
<dbReference type="PANTHER" id="PTHR46732:SF8">
    <property type="entry name" value="ATP-DEPENDENT PROTEASE LA (LON) DOMAIN PROTEIN"/>
    <property type="match status" value="1"/>
</dbReference>
<dbReference type="OrthoDB" id="264917at2759"/>
<dbReference type="PROSITE" id="PS51787">
    <property type="entry name" value="LON_N"/>
    <property type="match status" value="1"/>
</dbReference>
<sequence>MALLSQSLPSQPRFLPFSQAKRRTPLVQPLYHTTGIKRHDHSICLASSNPSNNSISSNLVELPIFPLPLVLFPGEMKALKIFEYRYRIMLQTLIQTDLRFGVLFSNPTDPSSASVEVGCVAEVVKHQRHPNDNFFIICKGQERFRINYILRTKPYMVAAVNWLEDRPPPDPAQGDDMEKLMSEVEDYLKDVIRFSNRLDGKKKDPDVDIRKGQFPTPFSFIVGSYFDFTPNEQQVLLELEDTTARLKRERDTLKSTLNYLTAVSAVKDAFPSQ</sequence>
<protein>
    <submittedName>
        <fullName evidence="2">Lon protease 2</fullName>
    </submittedName>
</protein>
<dbReference type="Gene3D" id="2.30.130.40">
    <property type="entry name" value="LON domain-like"/>
    <property type="match status" value="1"/>
</dbReference>
<dbReference type="Proteomes" id="UP000623129">
    <property type="component" value="Unassembled WGS sequence"/>
</dbReference>
<evidence type="ECO:0000313" key="3">
    <source>
        <dbReference type="Proteomes" id="UP000623129"/>
    </source>
</evidence>
<feature type="domain" description="Lon N-terminal" evidence="1">
    <location>
        <begin position="59"/>
        <end position="257"/>
    </location>
</feature>
<dbReference type="EMBL" id="SWLB01000014">
    <property type="protein sequence ID" value="KAF3330093.1"/>
    <property type="molecule type" value="Genomic_DNA"/>
</dbReference>